<sequence>MQRLPGIINIYYVLASSLMASITQKALADAPVGVFADTFLIPHIGDAICEMETQFDNNDTLEKVKLSFSTTSQLPAHEHLAFVIQTVVGKQYLIGTADKPYPVIKVADSTGKVDGDSAATKYTISYTNKVALVPCTA</sequence>
<proteinExistence type="predicted"/>
<gene>
    <name evidence="2" type="ORF">HMPREF0673_02217</name>
</gene>
<dbReference type="RefSeq" id="WP_007901539.1">
    <property type="nucleotide sequence ID" value="NZ_JH379449.1"/>
</dbReference>
<accession>G6B000</accession>
<comment type="caution">
    <text evidence="2">The sequence shown here is derived from an EMBL/GenBank/DDBJ whole genome shotgun (WGS) entry which is preliminary data.</text>
</comment>
<dbReference type="eggNOG" id="ENOG502ZW4K">
    <property type="taxonomic scope" value="Bacteria"/>
</dbReference>
<feature type="chain" id="PRO_5003485219" evidence="1">
    <location>
        <begin position="29"/>
        <end position="137"/>
    </location>
</feature>
<dbReference type="PATRIC" id="fig|1002367.3.peg.1790"/>
<evidence type="ECO:0000313" key="2">
    <source>
        <dbReference type="EMBL" id="EHJ38063.1"/>
    </source>
</evidence>
<keyword evidence="1" id="KW-0732">Signal</keyword>
<evidence type="ECO:0000256" key="1">
    <source>
        <dbReference type="SAM" id="SignalP"/>
    </source>
</evidence>
<organism evidence="2 3">
    <name type="scientific">Leyella stercorea DSM 18206</name>
    <dbReference type="NCBI Taxonomy" id="1002367"/>
    <lineage>
        <taxon>Bacteria</taxon>
        <taxon>Pseudomonadati</taxon>
        <taxon>Bacteroidota</taxon>
        <taxon>Bacteroidia</taxon>
        <taxon>Bacteroidales</taxon>
        <taxon>Prevotellaceae</taxon>
        <taxon>Leyella</taxon>
    </lineage>
</organism>
<evidence type="ECO:0000313" key="3">
    <source>
        <dbReference type="Proteomes" id="UP000004407"/>
    </source>
</evidence>
<name>G6B000_9BACT</name>
<feature type="signal peptide" evidence="1">
    <location>
        <begin position="1"/>
        <end position="28"/>
    </location>
</feature>
<dbReference type="HOGENOM" id="CLU_1863386_0_0_10"/>
<protein>
    <submittedName>
        <fullName evidence="2">Uncharacterized protein</fullName>
    </submittedName>
</protein>
<dbReference type="EMBL" id="AFZZ01000189">
    <property type="protein sequence ID" value="EHJ38063.1"/>
    <property type="molecule type" value="Genomic_DNA"/>
</dbReference>
<dbReference type="Proteomes" id="UP000004407">
    <property type="component" value="Unassembled WGS sequence"/>
</dbReference>
<dbReference type="GeneID" id="78337728"/>
<dbReference type="AlphaFoldDB" id="G6B000"/>
<reference evidence="2 3" key="1">
    <citation type="submission" date="2011-08" db="EMBL/GenBank/DDBJ databases">
        <authorList>
            <person name="Weinstock G."/>
            <person name="Sodergren E."/>
            <person name="Clifton S."/>
            <person name="Fulton L."/>
            <person name="Fulton B."/>
            <person name="Courtney L."/>
            <person name="Fronick C."/>
            <person name="Harrison M."/>
            <person name="Strong C."/>
            <person name="Farmer C."/>
            <person name="Delahaunty K."/>
            <person name="Markovic C."/>
            <person name="Hall O."/>
            <person name="Minx P."/>
            <person name="Tomlinson C."/>
            <person name="Mitreva M."/>
            <person name="Hou S."/>
            <person name="Chen J."/>
            <person name="Wollam A."/>
            <person name="Pepin K.H."/>
            <person name="Johnson M."/>
            <person name="Bhonagiri V."/>
            <person name="Zhang X."/>
            <person name="Suruliraj S."/>
            <person name="Warren W."/>
            <person name="Chinwalla A."/>
            <person name="Mardis E.R."/>
            <person name="Wilson R.K."/>
        </authorList>
    </citation>
    <scope>NUCLEOTIDE SEQUENCE [LARGE SCALE GENOMIC DNA]</scope>
    <source>
        <strain evidence="2 3">DSM 18206</strain>
    </source>
</reference>